<reference evidence="2 3" key="1">
    <citation type="submission" date="2020-08" db="EMBL/GenBank/DDBJ databases">
        <title>Genomic Encyclopedia of Type Strains, Phase IV (KMG-IV): sequencing the most valuable type-strain genomes for metagenomic binning, comparative biology and taxonomic classification.</title>
        <authorList>
            <person name="Goeker M."/>
        </authorList>
    </citation>
    <scope>NUCLEOTIDE SEQUENCE [LARGE SCALE GENOMIC DNA]</scope>
    <source>
        <strain evidence="2 3">DSM 23447</strain>
    </source>
</reference>
<comment type="caution">
    <text evidence="2">The sequence shown here is derived from an EMBL/GenBank/DDBJ whole genome shotgun (WGS) entry which is preliminary data.</text>
</comment>
<dbReference type="AlphaFoldDB" id="A0A7W6IQC9"/>
<dbReference type="Proteomes" id="UP000547011">
    <property type="component" value="Unassembled WGS sequence"/>
</dbReference>
<organism evidence="2 3">
    <name type="scientific">Devosia subaequoris</name>
    <dbReference type="NCBI Taxonomy" id="395930"/>
    <lineage>
        <taxon>Bacteria</taxon>
        <taxon>Pseudomonadati</taxon>
        <taxon>Pseudomonadota</taxon>
        <taxon>Alphaproteobacteria</taxon>
        <taxon>Hyphomicrobiales</taxon>
        <taxon>Devosiaceae</taxon>
        <taxon>Devosia</taxon>
    </lineage>
</organism>
<keyword evidence="3" id="KW-1185">Reference proteome</keyword>
<sequence>MTSQHQFIRALTDPAQPVPVGLVSPRGTADTKRFAVYRNNVHVSLVGAIAARFPVTRQLVGEEFFTGMARLYVGQNKPRGPVLLHYGDSFPDFIGQFPPAAGLPYLPDLARLEAAWTETYNAADAAVLMAADLNTIAGDALAKLDLALAPSTRLVRSSFPVGSLWSAHQTTPVTIPALSGSECVLLTRPQAEVRLTIIPPAAFTFLKAIEQGRNLGRAAEAVLADFPDFDPGAALVGLAGLGVFAALDKEHVDV</sequence>
<proteinExistence type="predicted"/>
<name>A0A7W6IQC9_9HYPH</name>
<evidence type="ECO:0000313" key="2">
    <source>
        <dbReference type="EMBL" id="MBB4053915.1"/>
    </source>
</evidence>
<evidence type="ECO:0000313" key="3">
    <source>
        <dbReference type="Proteomes" id="UP000547011"/>
    </source>
</evidence>
<evidence type="ECO:0000259" key="1">
    <source>
        <dbReference type="Pfam" id="PF09836"/>
    </source>
</evidence>
<dbReference type="InterPro" id="IPR044922">
    <property type="entry name" value="DUF2063_N_sf"/>
</dbReference>
<dbReference type="Pfam" id="PF09836">
    <property type="entry name" value="DUF2063"/>
    <property type="match status" value="1"/>
</dbReference>
<feature type="domain" description="Putative DNA-binding" evidence="1">
    <location>
        <begin position="4"/>
        <end position="94"/>
    </location>
</feature>
<gene>
    <name evidence="2" type="ORF">GGR20_003583</name>
</gene>
<accession>A0A7W6IQC9</accession>
<dbReference type="RefSeq" id="WP_183312663.1">
    <property type="nucleotide sequence ID" value="NZ_JACIEW010000012.1"/>
</dbReference>
<dbReference type="EMBL" id="JACIEW010000012">
    <property type="protein sequence ID" value="MBB4053915.1"/>
    <property type="molecule type" value="Genomic_DNA"/>
</dbReference>
<dbReference type="Gene3D" id="1.10.150.690">
    <property type="entry name" value="DUF2063"/>
    <property type="match status" value="1"/>
</dbReference>
<protein>
    <recommendedName>
        <fullName evidence="1">Putative DNA-binding domain-containing protein</fullName>
    </recommendedName>
</protein>
<dbReference type="InterPro" id="IPR018640">
    <property type="entry name" value="DUF2063"/>
</dbReference>